<keyword evidence="8" id="KW-1185">Reference proteome</keyword>
<keyword evidence="5" id="KW-0408">Iron</keyword>
<dbReference type="GO" id="GO:0048269">
    <property type="term" value="C:methionine adenosyltransferase complex"/>
    <property type="evidence" value="ECO:0007669"/>
    <property type="project" value="TreeGrafter"/>
</dbReference>
<dbReference type="GO" id="GO:0046872">
    <property type="term" value="F:metal ion binding"/>
    <property type="evidence" value="ECO:0007669"/>
    <property type="project" value="UniProtKB-KW"/>
</dbReference>
<dbReference type="STRING" id="13706.A0A1X2HAI3"/>
<keyword evidence="3" id="KW-0479">Metal-binding</keyword>
<gene>
    <name evidence="7" type="ORF">BCR43DRAFT_515791</name>
</gene>
<dbReference type="Proteomes" id="UP000242180">
    <property type="component" value="Unassembled WGS sequence"/>
</dbReference>
<reference evidence="7 8" key="1">
    <citation type="submission" date="2016-07" db="EMBL/GenBank/DDBJ databases">
        <title>Pervasive Adenine N6-methylation of Active Genes in Fungi.</title>
        <authorList>
            <consortium name="DOE Joint Genome Institute"/>
            <person name="Mondo S.J."/>
            <person name="Dannebaum R.O."/>
            <person name="Kuo R.C."/>
            <person name="Labutti K."/>
            <person name="Haridas S."/>
            <person name="Kuo A."/>
            <person name="Salamov A."/>
            <person name="Ahrendt S.R."/>
            <person name="Lipzen A."/>
            <person name="Sullivan W."/>
            <person name="Andreopoulos W.B."/>
            <person name="Clum A."/>
            <person name="Lindquist E."/>
            <person name="Daum C."/>
            <person name="Ramamoorthy G.K."/>
            <person name="Gryganskyi A."/>
            <person name="Culley D."/>
            <person name="Magnuson J.K."/>
            <person name="James T.Y."/>
            <person name="O'Malley M.A."/>
            <person name="Stajich J.E."/>
            <person name="Spatafora J.W."/>
            <person name="Visel A."/>
            <person name="Grigoriev I.V."/>
        </authorList>
    </citation>
    <scope>NUCLEOTIDE SEQUENCE [LARGE SCALE GENOMIC DNA]</scope>
    <source>
        <strain evidence="7 8">NRRL 2496</strain>
    </source>
</reference>
<dbReference type="EMBL" id="MCGN01000006">
    <property type="protein sequence ID" value="ORY95686.1"/>
    <property type="molecule type" value="Genomic_DNA"/>
</dbReference>
<evidence type="ECO:0000259" key="6">
    <source>
        <dbReference type="Pfam" id="PF04321"/>
    </source>
</evidence>
<dbReference type="FunFam" id="3.40.50.720:FF:000357">
    <property type="entry name" value="Methionine adenosyltransferase 2 subunit beta"/>
    <property type="match status" value="1"/>
</dbReference>
<accession>A0A1X2HAI3</accession>
<dbReference type="CDD" id="cd05254">
    <property type="entry name" value="dTDP_HR_like_SDR_e"/>
    <property type="match status" value="1"/>
</dbReference>
<evidence type="ECO:0000256" key="5">
    <source>
        <dbReference type="ARBA" id="ARBA00023004"/>
    </source>
</evidence>
<keyword evidence="4" id="KW-0560">Oxidoreductase</keyword>
<evidence type="ECO:0000256" key="4">
    <source>
        <dbReference type="ARBA" id="ARBA00023002"/>
    </source>
</evidence>
<dbReference type="OrthoDB" id="6235964at2759"/>
<dbReference type="PANTHER" id="PTHR10491:SF4">
    <property type="entry name" value="METHIONINE ADENOSYLTRANSFERASE 2 SUBUNIT BETA"/>
    <property type="match status" value="1"/>
</dbReference>
<dbReference type="AlphaFoldDB" id="A0A1X2HAI3"/>
<proteinExistence type="predicted"/>
<evidence type="ECO:0000313" key="7">
    <source>
        <dbReference type="EMBL" id="ORY95686.1"/>
    </source>
</evidence>
<dbReference type="Gene3D" id="3.40.50.720">
    <property type="entry name" value="NAD(P)-binding Rossmann-like Domain"/>
    <property type="match status" value="1"/>
</dbReference>
<dbReference type="GO" id="GO:0006556">
    <property type="term" value="P:S-adenosylmethionine biosynthetic process"/>
    <property type="evidence" value="ECO:0007669"/>
    <property type="project" value="UniProtKB-UniPathway"/>
</dbReference>
<comment type="caution">
    <text evidence="7">The sequence shown here is derived from an EMBL/GenBank/DDBJ whole genome shotgun (WGS) entry which is preliminary data.</text>
</comment>
<dbReference type="UniPathway" id="UPA00315">
    <property type="reaction ID" value="UER00080"/>
</dbReference>
<keyword evidence="2" id="KW-0500">Molybdenum</keyword>
<evidence type="ECO:0000256" key="3">
    <source>
        <dbReference type="ARBA" id="ARBA00022723"/>
    </source>
</evidence>
<evidence type="ECO:0000256" key="2">
    <source>
        <dbReference type="ARBA" id="ARBA00022505"/>
    </source>
</evidence>
<dbReference type="SUPFAM" id="SSF51735">
    <property type="entry name" value="NAD(P)-binding Rossmann-fold domains"/>
    <property type="match status" value="1"/>
</dbReference>
<dbReference type="PANTHER" id="PTHR10491">
    <property type="entry name" value="DTDP-4-DEHYDRORHAMNOSE REDUCTASE"/>
    <property type="match status" value="1"/>
</dbReference>
<protein>
    <recommendedName>
        <fullName evidence="6">RmlD-like substrate binding domain-containing protein</fullName>
    </recommendedName>
</protein>
<dbReference type="GO" id="GO:0043546">
    <property type="term" value="F:molybdopterin cofactor binding"/>
    <property type="evidence" value="ECO:0007669"/>
    <property type="project" value="InterPro"/>
</dbReference>
<dbReference type="InterPro" id="IPR005913">
    <property type="entry name" value="dTDP_dehydrorham_reduct"/>
</dbReference>
<dbReference type="Pfam" id="PF04321">
    <property type="entry name" value="RmlD_sub_bind"/>
    <property type="match status" value="1"/>
</dbReference>
<dbReference type="InterPro" id="IPR036291">
    <property type="entry name" value="NAD(P)-bd_dom_sf"/>
</dbReference>
<dbReference type="GO" id="GO:0048270">
    <property type="term" value="F:methionine adenosyltransferase regulator activity"/>
    <property type="evidence" value="ECO:0007669"/>
    <property type="project" value="TreeGrafter"/>
</dbReference>
<dbReference type="FunCoup" id="A0A1X2HAI3">
    <property type="interactions" value="18"/>
</dbReference>
<sequence>MKVIVTGASGLLGRAVTHAMVEAGHQVVGTAFSRADKHAKLVKLDLTDASTVQRFIEEEKPDVLVHCAAERRPDVAENDHEATLKLNASVPSHLAELAKQHGMLLIYISTDYVFDGTNPPYEVSDTPHPLNFYGESKLRGEEAVLAYPEQSLVLRVPILYGPTEYDGESAVNVLLGAVKNQGKSVQMDDFAQRYPTHVQDVARVLKDLAELGKKDGRVRGIFHFSGHEVFTKYTMCGILGKIMNMPIDHLTPQRDVPASAAASRPKDAHLSNRRLIDNEIDITSVPFEQWWISYLTPQLAEN</sequence>
<dbReference type="InterPro" id="IPR022407">
    <property type="entry name" value="OxRdtase_Mopterin_BS"/>
</dbReference>
<organism evidence="7 8">
    <name type="scientific">Syncephalastrum racemosum</name>
    <name type="common">Filamentous fungus</name>
    <dbReference type="NCBI Taxonomy" id="13706"/>
    <lineage>
        <taxon>Eukaryota</taxon>
        <taxon>Fungi</taxon>
        <taxon>Fungi incertae sedis</taxon>
        <taxon>Mucoromycota</taxon>
        <taxon>Mucoromycotina</taxon>
        <taxon>Mucoromycetes</taxon>
        <taxon>Mucorales</taxon>
        <taxon>Syncephalastraceae</taxon>
        <taxon>Syncephalastrum</taxon>
    </lineage>
</organism>
<dbReference type="PROSITE" id="PS00559">
    <property type="entry name" value="MOLYBDOPTERIN_EUK"/>
    <property type="match status" value="1"/>
</dbReference>
<evidence type="ECO:0000256" key="1">
    <source>
        <dbReference type="ARBA" id="ARBA00001924"/>
    </source>
</evidence>
<comment type="cofactor">
    <cofactor evidence="1">
        <name>Mo-molybdopterin</name>
        <dbReference type="ChEBI" id="CHEBI:71302"/>
    </cofactor>
</comment>
<dbReference type="GO" id="GO:0016491">
    <property type="term" value="F:oxidoreductase activity"/>
    <property type="evidence" value="ECO:0007669"/>
    <property type="project" value="UniProtKB-KW"/>
</dbReference>
<evidence type="ECO:0000313" key="8">
    <source>
        <dbReference type="Proteomes" id="UP000242180"/>
    </source>
</evidence>
<dbReference type="InterPro" id="IPR029903">
    <property type="entry name" value="RmlD-like-bd"/>
</dbReference>
<name>A0A1X2HAI3_SYNRA</name>
<dbReference type="OMA" id="RMPLMFG"/>
<dbReference type="InParanoid" id="A0A1X2HAI3"/>
<feature type="domain" description="RmlD-like substrate binding" evidence="6">
    <location>
        <begin position="1"/>
        <end position="276"/>
    </location>
</feature>